<organism evidence="2 3">
    <name type="scientific">Bacillus changyiensis</name>
    <dbReference type="NCBI Taxonomy" id="3004103"/>
    <lineage>
        <taxon>Bacteria</taxon>
        <taxon>Bacillati</taxon>
        <taxon>Bacillota</taxon>
        <taxon>Bacilli</taxon>
        <taxon>Bacillales</taxon>
        <taxon>Bacillaceae</taxon>
        <taxon>Bacillus</taxon>
    </lineage>
</organism>
<dbReference type="PIRSF" id="PIRSF036710">
    <property type="entry name" value="YphA_Bacsu"/>
    <property type="match status" value="1"/>
</dbReference>
<evidence type="ECO:0000256" key="1">
    <source>
        <dbReference type="SAM" id="Phobius"/>
    </source>
</evidence>
<feature type="transmembrane region" description="Helical" evidence="1">
    <location>
        <begin position="28"/>
        <end position="45"/>
    </location>
</feature>
<sequence length="200" mass="23792">MDEFYYFWSMWMMWVLTTFILEKNRTRLLASAFILLNMTLSMYQLKIILFFNVAYLLFYTGGYVLGGYFSLYKSIRRLFIHLTMVFAYGFVFLFALYDPVWFILKPEWLIIILFVMLTVAFEKKFVNRLVLFTLGMCQGEFLYALVLKKIYADVIVGGFTWLSMCSGGVVLIWGISQYEELVHYIYQKWKRINKGATKMS</sequence>
<name>A0ABT4X0E4_9BACI</name>
<comment type="caution">
    <text evidence="2">The sequence shown here is derived from an EMBL/GenBank/DDBJ whole genome shotgun (WGS) entry which is preliminary data.</text>
</comment>
<feature type="transmembrane region" description="Helical" evidence="1">
    <location>
        <begin position="6"/>
        <end position="21"/>
    </location>
</feature>
<evidence type="ECO:0000313" key="2">
    <source>
        <dbReference type="EMBL" id="MDA7025660.1"/>
    </source>
</evidence>
<gene>
    <name evidence="2" type="ORF">PJ311_03415</name>
</gene>
<keyword evidence="1" id="KW-0472">Membrane</keyword>
<protein>
    <submittedName>
        <fullName evidence="2">Uncharacterized protein</fullName>
    </submittedName>
</protein>
<dbReference type="Proteomes" id="UP001211894">
    <property type="component" value="Unassembled WGS sequence"/>
</dbReference>
<dbReference type="RefSeq" id="WP_271339505.1">
    <property type="nucleotide sequence ID" value="NZ_JAQKAB010000002.1"/>
</dbReference>
<keyword evidence="3" id="KW-1185">Reference proteome</keyword>
<dbReference type="Pfam" id="PF24124">
    <property type="entry name" value="YphA"/>
    <property type="match status" value="1"/>
</dbReference>
<feature type="transmembrane region" description="Helical" evidence="1">
    <location>
        <begin position="154"/>
        <end position="175"/>
    </location>
</feature>
<keyword evidence="1" id="KW-1133">Transmembrane helix</keyword>
<feature type="transmembrane region" description="Helical" evidence="1">
    <location>
        <begin position="78"/>
        <end position="97"/>
    </location>
</feature>
<dbReference type="EMBL" id="JAQKAB010000002">
    <property type="protein sequence ID" value="MDA7025660.1"/>
    <property type="molecule type" value="Genomic_DNA"/>
</dbReference>
<feature type="transmembrane region" description="Helical" evidence="1">
    <location>
        <begin position="129"/>
        <end position="148"/>
    </location>
</feature>
<reference evidence="2 3" key="1">
    <citation type="submission" date="2023-01" db="EMBL/GenBank/DDBJ databases">
        <title>Bacillus changyiensis sp. nov., isolated from a coastal deposit.</title>
        <authorList>
            <person name="Xiao G."/>
            <person name="Lai Q."/>
            <person name="Hu Z."/>
            <person name="Shao Z."/>
        </authorList>
    </citation>
    <scope>NUCLEOTIDE SEQUENCE [LARGE SCALE GENOMIC DNA]</scope>
    <source>
        <strain evidence="2 3">CLL-7-23</strain>
    </source>
</reference>
<feature type="transmembrane region" description="Helical" evidence="1">
    <location>
        <begin position="51"/>
        <end position="71"/>
    </location>
</feature>
<keyword evidence="1" id="KW-0812">Transmembrane</keyword>
<dbReference type="InterPro" id="IPR014617">
    <property type="entry name" value="YphA_Bacsu"/>
</dbReference>
<evidence type="ECO:0000313" key="3">
    <source>
        <dbReference type="Proteomes" id="UP001211894"/>
    </source>
</evidence>
<proteinExistence type="predicted"/>
<accession>A0ABT4X0E4</accession>